<dbReference type="InterPro" id="IPR012341">
    <property type="entry name" value="6hp_glycosidase-like_sf"/>
</dbReference>
<protein>
    <submittedName>
        <fullName evidence="3">Glycoside hydrolase family 88 protein</fullName>
    </submittedName>
</protein>
<reference evidence="3 4" key="1">
    <citation type="submission" date="2023-10" db="EMBL/GenBank/DDBJ databases">
        <title>Rubellicoccus peritrichatus gen. nov., sp. nov., isolated from an algae of coral reef tank.</title>
        <authorList>
            <person name="Luo J."/>
        </authorList>
    </citation>
    <scope>NUCLEOTIDE SEQUENCE [LARGE SCALE GENOMIC DNA]</scope>
    <source>
        <strain evidence="3 4">CR14</strain>
    </source>
</reference>
<dbReference type="InterPro" id="IPR049349">
    <property type="entry name" value="DUF2264_N"/>
</dbReference>
<proteinExistence type="predicted"/>
<organism evidence="3 4">
    <name type="scientific">Rubellicoccus peritrichatus</name>
    <dbReference type="NCBI Taxonomy" id="3080537"/>
    <lineage>
        <taxon>Bacteria</taxon>
        <taxon>Pseudomonadati</taxon>
        <taxon>Verrucomicrobiota</taxon>
        <taxon>Opitutia</taxon>
        <taxon>Puniceicoccales</taxon>
        <taxon>Cerasicoccaceae</taxon>
        <taxon>Rubellicoccus</taxon>
    </lineage>
</organism>
<dbReference type="PANTHER" id="PTHR33886">
    <property type="entry name" value="UNSATURATED RHAMNOGALACTURONAN HYDROLASE (EUROFUNG)"/>
    <property type="match status" value="1"/>
</dbReference>
<dbReference type="GO" id="GO:0016787">
    <property type="term" value="F:hydrolase activity"/>
    <property type="evidence" value="ECO:0007669"/>
    <property type="project" value="UniProtKB-KW"/>
</dbReference>
<evidence type="ECO:0000313" key="3">
    <source>
        <dbReference type="EMBL" id="WOO40845.1"/>
    </source>
</evidence>
<name>A0AAQ3QVF9_9BACT</name>
<dbReference type="Pfam" id="PF10022">
    <property type="entry name" value="DUF2264"/>
    <property type="match status" value="1"/>
</dbReference>
<dbReference type="Proteomes" id="UP001304300">
    <property type="component" value="Chromosome"/>
</dbReference>
<dbReference type="RefSeq" id="WP_317833068.1">
    <property type="nucleotide sequence ID" value="NZ_CP136920.1"/>
</dbReference>
<dbReference type="PANTHER" id="PTHR33886:SF8">
    <property type="entry name" value="UNSATURATED RHAMNOGALACTURONAN HYDROLASE (EUROFUNG)"/>
    <property type="match status" value="1"/>
</dbReference>
<dbReference type="SUPFAM" id="SSF48208">
    <property type="entry name" value="Six-hairpin glycosidases"/>
    <property type="match status" value="1"/>
</dbReference>
<dbReference type="KEGG" id="puo:RZN69_19655"/>
<dbReference type="EMBL" id="CP136920">
    <property type="protein sequence ID" value="WOO40845.1"/>
    <property type="molecule type" value="Genomic_DNA"/>
</dbReference>
<dbReference type="InterPro" id="IPR052043">
    <property type="entry name" value="PolySaccharide_Degr_Enz"/>
</dbReference>
<dbReference type="Gene3D" id="1.50.10.10">
    <property type="match status" value="1"/>
</dbReference>
<evidence type="ECO:0000313" key="4">
    <source>
        <dbReference type="Proteomes" id="UP001304300"/>
    </source>
</evidence>
<sequence>MLLVSAAVIKPALALPPARTPEEVKAVMQKVADWQIEHLRDDYNRYHDADNRLVAWTYGALYVGMLKWAEMANDDTYYEFLKSIAEENEWDLGRSRYHADEQVVGQLYLELYRKYGDPKMIEKVQRRTEWIRDNPSEQPMRLNRYKFTQRWTWCDALFMAPPVWAKLSNITGDPSFRDWMFEEYKATTDHLYDPEENLFFRDEHYIDRRDHDRKVFWSRGNGWVFGSLPLIIDELPDGEQRSYYTNLFMEMAPAIADLQTEQGHWAMSLLAADIYPTPETSGTAFFTYGLAWGINNGLLDRQTYEPVVMKAWDSLVSHVSNDGMLGYVQPVGAAPGKAWADKTEVYGVGAFLAAGSEVYILMNNKPVFEIKNPDFELSPYTGMTRQNWKDAGVYLLEGAFGYVESIEDSMLFPKLPGKSRQSADAVARLETLCRTLFIAAALMRDDPDLTINGIKLADYYRYHLNAICDPESPTYIKNKTGDWPGQTLVEFGALSMSLFVAPEVLWDPLTKQQRDALAEKINSYADGPTVDSNWKFFNIIALSFLKSRGYEVNEKLLEEYLQKSLRHYRGEGWYNDNPCYDYYSVWGFQMYGIFWSHYFGNEFYPEYAKQLTNNFKEMLPDFPLMFARNGEMIMWGRSISYRFAASCVFPLATYVEDADPDWGWLRHIASANMLQFLQHPDFMEDGVPTLGFYRHFEPAVQEYLTRGSVYWMGKFWLGLATPPDHPFWTSVETEGKWPELSKHNANAKFFKDSDILLTDFTNIGGSEIRAWCHVKKNPHDHGRDSENYNRLAYSSNFPWQADGSNGEVSMAYRFKLAGHDWLSSNLYRFKKYENGVYYRDLTLEEDEGVQFSLADIPLRNGMLRVDLNRSKVPMNVRLGHYALPLLDEPMVQEVRNIAGREIYLMSNGKYQLALIPVLGWEKADFIDSEGLHPESMFSTVINTSDNFDPKSGAACYITFMLSKPAGEPWSDDELNPLANVKSIGDTLKDGCQITLTDGSEYSVQWE</sequence>
<keyword evidence="1 3" id="KW-0378">Hydrolase</keyword>
<feature type="domain" description="DUF2264" evidence="2">
    <location>
        <begin position="384"/>
        <end position="733"/>
    </location>
</feature>
<dbReference type="InterPro" id="IPR010905">
    <property type="entry name" value="Glyco_hydro_88"/>
</dbReference>
<dbReference type="InterPro" id="IPR008928">
    <property type="entry name" value="6-hairpin_glycosidase_sf"/>
</dbReference>
<gene>
    <name evidence="3" type="ORF">RZN69_19655</name>
</gene>
<dbReference type="Pfam" id="PF07470">
    <property type="entry name" value="Glyco_hydro_88"/>
    <property type="match status" value="1"/>
</dbReference>
<keyword evidence="4" id="KW-1185">Reference proteome</keyword>
<accession>A0AAQ3QVF9</accession>
<evidence type="ECO:0000259" key="2">
    <source>
        <dbReference type="Pfam" id="PF10022"/>
    </source>
</evidence>
<dbReference type="AlphaFoldDB" id="A0AAQ3QVF9"/>
<evidence type="ECO:0000256" key="1">
    <source>
        <dbReference type="ARBA" id="ARBA00022801"/>
    </source>
</evidence>
<dbReference type="GO" id="GO:0005975">
    <property type="term" value="P:carbohydrate metabolic process"/>
    <property type="evidence" value="ECO:0007669"/>
    <property type="project" value="InterPro"/>
</dbReference>